<proteinExistence type="predicted"/>
<name>A0A1H0EH29_9BACT</name>
<dbReference type="AlphaFoldDB" id="A0A1H0EH29"/>
<comment type="caution">
    <text evidence="1">The sequence shown here is derived from an EMBL/GenBank/DDBJ whole genome shotgun (WGS) entry which is preliminary data.</text>
</comment>
<dbReference type="OrthoDB" id="1072510at2"/>
<organism evidence="1 2">
    <name type="scientific">Prevotella communis</name>
    <dbReference type="NCBI Taxonomy" id="2913614"/>
    <lineage>
        <taxon>Bacteria</taxon>
        <taxon>Pseudomonadati</taxon>
        <taxon>Bacteroidota</taxon>
        <taxon>Bacteroidia</taxon>
        <taxon>Bacteroidales</taxon>
        <taxon>Prevotellaceae</taxon>
        <taxon>Prevotella</taxon>
    </lineage>
</organism>
<dbReference type="RefSeq" id="WP_091852064.1">
    <property type="nucleotide sequence ID" value="NZ_FNIW01000003.1"/>
</dbReference>
<reference evidence="2" key="1">
    <citation type="submission" date="2016-10" db="EMBL/GenBank/DDBJ databases">
        <authorList>
            <person name="de Groot N.N."/>
        </authorList>
    </citation>
    <scope>NUCLEOTIDE SEQUENCE [LARGE SCALE GENOMIC DNA]</scope>
    <source>
        <strain evidence="2">BP1-145</strain>
    </source>
</reference>
<evidence type="ECO:0000313" key="1">
    <source>
        <dbReference type="EMBL" id="SDN81673.1"/>
    </source>
</evidence>
<dbReference type="Proteomes" id="UP000199134">
    <property type="component" value="Unassembled WGS sequence"/>
</dbReference>
<evidence type="ECO:0000313" key="2">
    <source>
        <dbReference type="Proteomes" id="UP000199134"/>
    </source>
</evidence>
<dbReference type="EMBL" id="FNIW01000003">
    <property type="protein sequence ID" value="SDN81673.1"/>
    <property type="molecule type" value="Genomic_DNA"/>
</dbReference>
<accession>A0A1H0EH29</accession>
<gene>
    <name evidence="1" type="ORF">SAMN04487900_103160</name>
</gene>
<sequence>MNSIHISTARLILNRPDPVDIRLWTSKGEIQEWRRCICIKYDHYKGIRKFKLLDSNQIRQTRECCIFSLNGLTVFL</sequence>
<protein>
    <submittedName>
        <fullName evidence="1">Uncharacterized protein</fullName>
    </submittedName>
</protein>